<gene>
    <name evidence="1" type="ORF">FEM48_Zijuj09G0211300</name>
</gene>
<name>A0A978UVB8_ZIZJJ</name>
<dbReference type="Proteomes" id="UP000813462">
    <property type="component" value="Unassembled WGS sequence"/>
</dbReference>
<proteinExistence type="predicted"/>
<evidence type="ECO:0000313" key="2">
    <source>
        <dbReference type="Proteomes" id="UP000813462"/>
    </source>
</evidence>
<dbReference type="EMBL" id="JAEACU010000009">
    <property type="protein sequence ID" value="KAH7518818.1"/>
    <property type="molecule type" value="Genomic_DNA"/>
</dbReference>
<evidence type="ECO:0000313" key="1">
    <source>
        <dbReference type="EMBL" id="KAH7518818.1"/>
    </source>
</evidence>
<comment type="caution">
    <text evidence="1">The sequence shown here is derived from an EMBL/GenBank/DDBJ whole genome shotgun (WGS) entry which is preliminary data.</text>
</comment>
<reference evidence="1" key="1">
    <citation type="journal article" date="2021" name="Front. Plant Sci.">
        <title>Chromosome-Scale Genome Assembly for Chinese Sour Jujube and Insights Into Its Genome Evolution and Domestication Signature.</title>
        <authorList>
            <person name="Shen L.-Y."/>
            <person name="Luo H."/>
            <person name="Wang X.-L."/>
            <person name="Wang X.-M."/>
            <person name="Qiu X.-J."/>
            <person name="Liu H."/>
            <person name="Zhou S.-S."/>
            <person name="Jia K.-H."/>
            <person name="Nie S."/>
            <person name="Bao Y.-T."/>
            <person name="Zhang R.-G."/>
            <person name="Yun Q.-Z."/>
            <person name="Chai Y.-H."/>
            <person name="Lu J.-Y."/>
            <person name="Li Y."/>
            <person name="Zhao S.-W."/>
            <person name="Mao J.-F."/>
            <person name="Jia S.-G."/>
            <person name="Mao Y.-M."/>
        </authorList>
    </citation>
    <scope>NUCLEOTIDE SEQUENCE</scope>
    <source>
        <strain evidence="1">AT0</strain>
        <tissue evidence="1">Leaf</tissue>
    </source>
</reference>
<accession>A0A978UVB8</accession>
<dbReference type="AlphaFoldDB" id="A0A978UVB8"/>
<protein>
    <submittedName>
        <fullName evidence="1">Uncharacterized protein</fullName>
    </submittedName>
</protein>
<organism evidence="1 2">
    <name type="scientific">Ziziphus jujuba var. spinosa</name>
    <dbReference type="NCBI Taxonomy" id="714518"/>
    <lineage>
        <taxon>Eukaryota</taxon>
        <taxon>Viridiplantae</taxon>
        <taxon>Streptophyta</taxon>
        <taxon>Embryophyta</taxon>
        <taxon>Tracheophyta</taxon>
        <taxon>Spermatophyta</taxon>
        <taxon>Magnoliopsida</taxon>
        <taxon>eudicotyledons</taxon>
        <taxon>Gunneridae</taxon>
        <taxon>Pentapetalae</taxon>
        <taxon>rosids</taxon>
        <taxon>fabids</taxon>
        <taxon>Rosales</taxon>
        <taxon>Rhamnaceae</taxon>
        <taxon>Paliureae</taxon>
        <taxon>Ziziphus</taxon>
    </lineage>
</organism>
<sequence>MRKKRLMAPLEEVDLPAVKYEDEEFQEPKPGVVMLDEEGKPEERVELASKSLPQYDPASCWNGDSTHLFKISDHAYAYRSGRATPRIVTDHVVSVINELSSKQPHNLC</sequence>